<accession>A0A4U9ELC4</accession>
<name>A0A4U9ELC4_GIBZA</name>
<dbReference type="OrthoDB" id="5101876at2759"/>
<feature type="compositionally biased region" description="Polar residues" evidence="2">
    <location>
        <begin position="609"/>
        <end position="620"/>
    </location>
</feature>
<organism evidence="3 5">
    <name type="scientific">Gibberella zeae</name>
    <name type="common">Wheat head blight fungus</name>
    <name type="synonym">Fusarium graminearum</name>
    <dbReference type="NCBI Taxonomy" id="5518"/>
    <lineage>
        <taxon>Eukaryota</taxon>
        <taxon>Fungi</taxon>
        <taxon>Dikarya</taxon>
        <taxon>Ascomycota</taxon>
        <taxon>Pezizomycotina</taxon>
        <taxon>Sordariomycetes</taxon>
        <taxon>Hypocreomycetidae</taxon>
        <taxon>Hypocreales</taxon>
        <taxon>Nectriaceae</taxon>
        <taxon>Fusarium</taxon>
    </lineage>
</organism>
<evidence type="ECO:0000256" key="1">
    <source>
        <dbReference type="SAM" id="Coils"/>
    </source>
</evidence>
<feature type="compositionally biased region" description="Basic and acidic residues" evidence="2">
    <location>
        <begin position="640"/>
        <end position="651"/>
    </location>
</feature>
<evidence type="ECO:0000313" key="4">
    <source>
        <dbReference type="EMBL" id="VIO58470.1"/>
    </source>
</evidence>
<dbReference type="AlphaFoldDB" id="A0A4U9ELC4"/>
<evidence type="ECO:0000313" key="5">
    <source>
        <dbReference type="Proteomes" id="UP000746612"/>
    </source>
</evidence>
<feature type="compositionally biased region" description="Polar residues" evidence="2">
    <location>
        <begin position="145"/>
        <end position="160"/>
    </location>
</feature>
<sequence length="692" mass="78584">MNEDKKGKQPTSRAPNRASNSVRPRSHSSRFQPLPVHIEIHPRSSIDPSSSISERRPTTHRPSVRFSQNGPEVNDNRQSVGSFSRDPSPLGQHVARVPFPGRSAFHPRESTIPEQPPQEDLGSPSSVLYPVDDISHPTVPDIPPVSSTGDTDTVQNNMNYNHYGYGSSAPNRDSSAAPPAWQAEDAEKIQLKAELEAYKTLDKKLKAADERKKREQQIREETEIQFQNRMEEIRKARESAKLEIERVKKEAETAAWERAEAARREQEAEKIRHEHQAKIMESEIRAKIEAERKAEEAEKMAKEKIEREMEMRLHAKMMEKVDDFMEVAKQRFLAQEMANTPQRTFEATQSPKKVNFSEPQAQNMNQYMDQRTISPSQPRSTMGYPPDNVPYRTPHASPSSQPRYPPSIVEGSCSSRPPSVPSAPDQSQYPDDMRYHHRNMYFEDHYPAYRGSPGGPTSYRPQRYDDWPPSPRYRDRGRMPMHPDLIQQLAYAVTEVLQQQAYNNSMERDDGPAYPYAPSASQASIDPREYAFAADRAAALEEQQRRRDEQAYRQILAQQLQSMNISGGHNRPFDMPLPSPNSMPRTQRSRAESVVTSEKGSESCRTKVSAYQTPPQNSGNPVYLDPTRLATLPVAPMPPRETEYTPERDLASRGNDGSNTNVNSSMRASVRGMKVEDFLSTAKAYINRSGNR</sequence>
<feature type="coiled-coil region" evidence="1">
    <location>
        <begin position="191"/>
        <end position="308"/>
    </location>
</feature>
<feature type="compositionally biased region" description="Polar residues" evidence="2">
    <location>
        <begin position="9"/>
        <end position="23"/>
    </location>
</feature>
<proteinExistence type="predicted"/>
<evidence type="ECO:0000256" key="2">
    <source>
        <dbReference type="SAM" id="MobiDB-lite"/>
    </source>
</evidence>
<reference evidence="4" key="1">
    <citation type="submission" date="2019-04" db="EMBL/GenBank/DDBJ databases">
        <authorList>
            <person name="Melise S."/>
            <person name="Noan J."/>
            <person name="Okalmin O."/>
        </authorList>
    </citation>
    <scope>NUCLEOTIDE SEQUENCE</scope>
    <source>
        <strain evidence="4">FN9</strain>
    </source>
</reference>
<dbReference type="EMBL" id="CAAKMV010000133">
    <property type="protein sequence ID" value="VIO58470.1"/>
    <property type="molecule type" value="Genomic_DNA"/>
</dbReference>
<feature type="compositionally biased region" description="Polar residues" evidence="2">
    <location>
        <begin position="65"/>
        <end position="82"/>
    </location>
</feature>
<feature type="region of interest" description="Disordered" evidence="2">
    <location>
        <begin position="565"/>
        <end position="668"/>
    </location>
</feature>
<feature type="region of interest" description="Disordered" evidence="2">
    <location>
        <begin position="1"/>
        <end position="182"/>
    </location>
</feature>
<protein>
    <submittedName>
        <fullName evidence="3">Uncharacterized protein</fullName>
    </submittedName>
</protein>
<feature type="region of interest" description="Disordered" evidence="2">
    <location>
        <begin position="338"/>
        <end position="434"/>
    </location>
</feature>
<dbReference type="EMBL" id="CAJPIJ010000090">
    <property type="protein sequence ID" value="CAG1971769.1"/>
    <property type="molecule type" value="Genomic_DNA"/>
</dbReference>
<feature type="region of interest" description="Disordered" evidence="2">
    <location>
        <begin position="446"/>
        <end position="465"/>
    </location>
</feature>
<keyword evidence="1" id="KW-0175">Coiled coil</keyword>
<reference evidence="3" key="2">
    <citation type="submission" date="2021-03" db="EMBL/GenBank/DDBJ databases">
        <authorList>
            <person name="Alouane T."/>
            <person name="Langin T."/>
            <person name="Bonhomme L."/>
        </authorList>
    </citation>
    <scope>NUCLEOTIDE SEQUENCE</scope>
    <source>
        <strain evidence="3">MDC_Fg202</strain>
    </source>
</reference>
<feature type="compositionally biased region" description="Polar residues" evidence="2">
    <location>
        <begin position="338"/>
        <end position="380"/>
    </location>
</feature>
<feature type="compositionally biased region" description="Polar residues" evidence="2">
    <location>
        <begin position="655"/>
        <end position="667"/>
    </location>
</feature>
<gene>
    <name evidence="4" type="ORF">FUG_LOCUS306246</name>
    <name evidence="3" type="ORF">MDCFG202_LOCUS97529</name>
</gene>
<dbReference type="Proteomes" id="UP000746612">
    <property type="component" value="Unassembled WGS sequence"/>
</dbReference>
<evidence type="ECO:0000313" key="3">
    <source>
        <dbReference type="EMBL" id="CAG1971769.1"/>
    </source>
</evidence>